<sequence length="313" mass="36713">MRKSTRLNDMMIFLSDKSFFNLKDIMQEYGISKSTAIRDIQSLEEIGMPIFSETGRNGRYGILKNRLLSPIIFTVDEMYALYFAMLTLNAYESTPFHLSIEKLKKKFETCLSDELINTINKMEHTLSLEGTKHYNSSPLLKDILEMAVKDTVCCISYKKGEFVSEVQVQFFNISSSFGQWYVTGFNHDRQRVQVFRCDKIIDISESECYIPKPRQELLNRSTNIFKSENATDFEVQILDKGVDLFYKENYPSMELVKYDGQYKIKGFYNVGEERFIADYFLSYGKLIKSIYPEHLKNLVSKRAKELYQYYDNL</sequence>
<dbReference type="Pfam" id="PF13280">
    <property type="entry name" value="WYL"/>
    <property type="match status" value="1"/>
</dbReference>
<dbReference type="Pfam" id="PF08279">
    <property type="entry name" value="HTH_11"/>
    <property type="match status" value="1"/>
</dbReference>
<dbReference type="Proteomes" id="UP000251853">
    <property type="component" value="Unassembled WGS sequence"/>
</dbReference>
<proteinExistence type="predicted"/>
<dbReference type="SUPFAM" id="SSF46785">
    <property type="entry name" value="Winged helix' DNA-binding domain"/>
    <property type="match status" value="1"/>
</dbReference>
<evidence type="ECO:0000313" key="4">
    <source>
        <dbReference type="EMBL" id="SQB10738.1"/>
    </source>
</evidence>
<gene>
    <name evidence="3" type="ORF">ERS852480_05216</name>
    <name evidence="4" type="ORF">NCTC11224_02075</name>
</gene>
<evidence type="ECO:0000313" key="6">
    <source>
        <dbReference type="Proteomes" id="UP000251853"/>
    </source>
</evidence>
<reference evidence="4 6" key="2">
    <citation type="submission" date="2018-06" db="EMBL/GenBank/DDBJ databases">
        <authorList>
            <consortium name="Pathogen Informatics"/>
            <person name="Doyle S."/>
        </authorList>
    </citation>
    <scope>NUCLEOTIDE SEQUENCE [LARGE SCALE GENOMIC DNA]</scope>
    <source>
        <strain evidence="4 6">NCTC11224</strain>
    </source>
</reference>
<evidence type="ECO:0000259" key="2">
    <source>
        <dbReference type="Pfam" id="PF13280"/>
    </source>
</evidence>
<dbReference type="InterPro" id="IPR013196">
    <property type="entry name" value="HTH_11"/>
</dbReference>
<dbReference type="InterPro" id="IPR036388">
    <property type="entry name" value="WH-like_DNA-bd_sf"/>
</dbReference>
<dbReference type="Proteomes" id="UP000095512">
    <property type="component" value="Unassembled WGS sequence"/>
</dbReference>
<evidence type="ECO:0000313" key="3">
    <source>
        <dbReference type="EMBL" id="CUQ23616.1"/>
    </source>
</evidence>
<dbReference type="RefSeq" id="WP_057573177.1">
    <property type="nucleotide sequence ID" value="NZ_CZAB01000126.1"/>
</dbReference>
<dbReference type="PANTHER" id="PTHR34580:SF9">
    <property type="entry name" value="SLL5097 PROTEIN"/>
    <property type="match status" value="1"/>
</dbReference>
<organism evidence="3 5">
    <name type="scientific">Enterocloster clostridioformis</name>
    <dbReference type="NCBI Taxonomy" id="1531"/>
    <lineage>
        <taxon>Bacteria</taxon>
        <taxon>Bacillati</taxon>
        <taxon>Bacillota</taxon>
        <taxon>Clostridia</taxon>
        <taxon>Lachnospirales</taxon>
        <taxon>Lachnospiraceae</taxon>
        <taxon>Enterocloster</taxon>
    </lineage>
</organism>
<evidence type="ECO:0000259" key="1">
    <source>
        <dbReference type="Pfam" id="PF08279"/>
    </source>
</evidence>
<dbReference type="EMBL" id="CZAB01000126">
    <property type="protein sequence ID" value="CUQ23616.1"/>
    <property type="molecule type" value="Genomic_DNA"/>
</dbReference>
<evidence type="ECO:0000313" key="5">
    <source>
        <dbReference type="Proteomes" id="UP000095512"/>
    </source>
</evidence>
<feature type="domain" description="Helix-turn-helix type 11" evidence="1">
    <location>
        <begin position="6"/>
        <end position="58"/>
    </location>
</feature>
<keyword evidence="6" id="KW-1185">Reference proteome</keyword>
<reference evidence="3 5" key="1">
    <citation type="submission" date="2015-09" db="EMBL/GenBank/DDBJ databases">
        <authorList>
            <consortium name="Pathogen Informatics"/>
        </authorList>
    </citation>
    <scope>NUCLEOTIDE SEQUENCE [LARGE SCALE GENOMIC DNA]</scope>
    <source>
        <strain evidence="3 5">2789STDY5834865</strain>
    </source>
</reference>
<protein>
    <submittedName>
        <fullName evidence="3">Helix-turn-helix, type 11 domain-containing protein</fullName>
    </submittedName>
</protein>
<accession>A0A174UQM4</accession>
<dbReference type="EMBL" id="UAVW01000007">
    <property type="protein sequence ID" value="SQB10738.1"/>
    <property type="molecule type" value="Genomic_DNA"/>
</dbReference>
<feature type="domain" description="WYL" evidence="2">
    <location>
        <begin position="139"/>
        <end position="203"/>
    </location>
</feature>
<dbReference type="Gene3D" id="1.10.10.10">
    <property type="entry name" value="Winged helix-like DNA-binding domain superfamily/Winged helix DNA-binding domain"/>
    <property type="match status" value="1"/>
</dbReference>
<dbReference type="InterPro" id="IPR026881">
    <property type="entry name" value="WYL_dom"/>
</dbReference>
<dbReference type="InterPro" id="IPR036390">
    <property type="entry name" value="WH_DNA-bd_sf"/>
</dbReference>
<dbReference type="InterPro" id="IPR051534">
    <property type="entry name" value="CBASS_pafABC_assoc_protein"/>
</dbReference>
<dbReference type="PANTHER" id="PTHR34580">
    <property type="match status" value="1"/>
</dbReference>
<name>A0A174UQM4_9FIRM</name>
<dbReference type="AlphaFoldDB" id="A0A174UQM4"/>